<evidence type="ECO:0000256" key="2">
    <source>
        <dbReference type="ARBA" id="ARBA00005695"/>
    </source>
</evidence>
<dbReference type="STRING" id="46223.SAMN05421852_102293"/>
<keyword evidence="5" id="KW-0571">Peptide transport</keyword>
<feature type="signal peptide" evidence="6">
    <location>
        <begin position="1"/>
        <end position="19"/>
    </location>
</feature>
<dbReference type="FunFam" id="3.90.76.10:FF:000001">
    <property type="entry name" value="Oligopeptide ABC transporter substrate-binding protein"/>
    <property type="match status" value="1"/>
</dbReference>
<comment type="similarity">
    <text evidence="2">Belongs to the bacterial solute-binding protein 5 family.</text>
</comment>
<keyword evidence="9" id="KW-1185">Reference proteome</keyword>
<dbReference type="RefSeq" id="WP_093228121.1">
    <property type="nucleotide sequence ID" value="NZ_FORR01000002.1"/>
</dbReference>
<dbReference type="Gene3D" id="3.40.190.10">
    <property type="entry name" value="Periplasmic binding protein-like II"/>
    <property type="match status" value="1"/>
</dbReference>
<protein>
    <submittedName>
        <fullName evidence="8">Oligopeptide transport system substrate-binding protein</fullName>
    </submittedName>
</protein>
<gene>
    <name evidence="8" type="ORF">SAMN05421852_102293</name>
</gene>
<organism evidence="8 9">
    <name type="scientific">Thermoflavimicrobium dichotomicum</name>
    <dbReference type="NCBI Taxonomy" id="46223"/>
    <lineage>
        <taxon>Bacteria</taxon>
        <taxon>Bacillati</taxon>
        <taxon>Bacillota</taxon>
        <taxon>Bacilli</taxon>
        <taxon>Bacillales</taxon>
        <taxon>Thermoactinomycetaceae</taxon>
        <taxon>Thermoflavimicrobium</taxon>
    </lineage>
</organism>
<dbReference type="InterPro" id="IPR039424">
    <property type="entry name" value="SBP_5"/>
</dbReference>
<dbReference type="SUPFAM" id="SSF53850">
    <property type="entry name" value="Periplasmic binding protein-like II"/>
    <property type="match status" value="1"/>
</dbReference>
<evidence type="ECO:0000259" key="7">
    <source>
        <dbReference type="Pfam" id="PF00496"/>
    </source>
</evidence>
<evidence type="ECO:0000256" key="5">
    <source>
        <dbReference type="ARBA" id="ARBA00022856"/>
    </source>
</evidence>
<dbReference type="PANTHER" id="PTHR30290">
    <property type="entry name" value="PERIPLASMIC BINDING COMPONENT OF ABC TRANSPORTER"/>
    <property type="match status" value="1"/>
</dbReference>
<proteinExistence type="inferred from homology"/>
<evidence type="ECO:0000313" key="8">
    <source>
        <dbReference type="EMBL" id="SFI87194.1"/>
    </source>
</evidence>
<dbReference type="PANTHER" id="PTHR30290:SF10">
    <property type="entry name" value="PERIPLASMIC OLIGOPEPTIDE-BINDING PROTEIN-RELATED"/>
    <property type="match status" value="1"/>
</dbReference>
<dbReference type="OrthoDB" id="9801912at2"/>
<keyword evidence="3" id="KW-0813">Transport</keyword>
<evidence type="ECO:0000256" key="3">
    <source>
        <dbReference type="ARBA" id="ARBA00022448"/>
    </source>
</evidence>
<dbReference type="Pfam" id="PF00496">
    <property type="entry name" value="SBP_bac_5"/>
    <property type="match status" value="1"/>
</dbReference>
<dbReference type="PROSITE" id="PS01040">
    <property type="entry name" value="SBP_BACTERIAL_5"/>
    <property type="match status" value="1"/>
</dbReference>
<feature type="domain" description="Solute-binding protein family 5" evidence="7">
    <location>
        <begin position="82"/>
        <end position="457"/>
    </location>
</feature>
<dbReference type="Gene3D" id="3.10.105.10">
    <property type="entry name" value="Dipeptide-binding Protein, Domain 3"/>
    <property type="match status" value="1"/>
</dbReference>
<dbReference type="CDD" id="cd08504">
    <property type="entry name" value="PBP2_OppA"/>
    <property type="match status" value="1"/>
</dbReference>
<dbReference type="GO" id="GO:0015833">
    <property type="term" value="P:peptide transport"/>
    <property type="evidence" value="ECO:0007669"/>
    <property type="project" value="UniProtKB-KW"/>
</dbReference>
<evidence type="ECO:0000256" key="4">
    <source>
        <dbReference type="ARBA" id="ARBA00022729"/>
    </source>
</evidence>
<dbReference type="PIRSF" id="PIRSF002741">
    <property type="entry name" value="MppA"/>
    <property type="match status" value="1"/>
</dbReference>
<dbReference type="PROSITE" id="PS51257">
    <property type="entry name" value="PROKAR_LIPOPROTEIN"/>
    <property type="match status" value="1"/>
</dbReference>
<dbReference type="Proteomes" id="UP000199545">
    <property type="component" value="Unassembled WGS sequence"/>
</dbReference>
<evidence type="ECO:0000313" key="9">
    <source>
        <dbReference type="Proteomes" id="UP000199545"/>
    </source>
</evidence>
<comment type="subcellular location">
    <subcellularLocation>
        <location evidence="1">Cell membrane</location>
        <topology evidence="1">Lipid-anchor</topology>
    </subcellularLocation>
</comment>
<dbReference type="InterPro" id="IPR030678">
    <property type="entry name" value="Peptide/Ni-bd"/>
</dbReference>
<dbReference type="EMBL" id="FORR01000002">
    <property type="protein sequence ID" value="SFI87194.1"/>
    <property type="molecule type" value="Genomic_DNA"/>
</dbReference>
<dbReference type="GO" id="GO:0043190">
    <property type="term" value="C:ATP-binding cassette (ABC) transporter complex"/>
    <property type="evidence" value="ECO:0007669"/>
    <property type="project" value="InterPro"/>
</dbReference>
<dbReference type="InterPro" id="IPR000914">
    <property type="entry name" value="SBP_5_dom"/>
</dbReference>
<evidence type="ECO:0000256" key="6">
    <source>
        <dbReference type="SAM" id="SignalP"/>
    </source>
</evidence>
<sequence>MKKWRAAFLSICASSLLFTACDVTEALDLKEEGGLSKDQTLEITEARMPTQLDPAKFAEINGGNVLNSVQEGLMRIGKDNRPVLGVAEKYEITEDGKVYTFYIRKDAKWSDGKPVTAHDFEYAWKRMLDPEMKAQMAYALHTIKNAREYNLGQVTADQVGIQALDDKTLKVELEKRDSHFLSVVAMPNFVPLRKDIVEKFNEQYAVNSTSMVYNGPFVMESFTPSKIILKKNPTYWDRGSVSLNQVTIHIMKDTAKEIDLYNSGKLDIARLQNFNDAYINSPEYVHAETARLNYLIMNHKKEFFRNENIRFALTLAIDRQAIVKFIKDGSTPAGALVPPSIVVDGKSFRSIAKKDLVTFNRKKAQEYLRKGLAELNLDKPPKLVLLSPDDERRGAALEIKRQLKENLGLEVLIDTPAPDARKVLKKNKKFDLLFEGWTADYNDPSSFINIWHSTSEMNEGGFNSPMLDRIIDSSLNQTDETRKMKDWMKAEQLIVQPGKLAVVIPLYYKGSAFLQKKHVKDFYRHPYGVEYSLKWAYISQDEK</sequence>
<feature type="chain" id="PRO_5039163633" evidence="6">
    <location>
        <begin position="20"/>
        <end position="543"/>
    </location>
</feature>
<accession>A0A1I3LQY0</accession>
<dbReference type="InterPro" id="IPR023765">
    <property type="entry name" value="SBP_5_CS"/>
</dbReference>
<reference evidence="8 9" key="1">
    <citation type="submission" date="2016-10" db="EMBL/GenBank/DDBJ databases">
        <authorList>
            <person name="de Groot N.N."/>
        </authorList>
    </citation>
    <scope>NUCLEOTIDE SEQUENCE [LARGE SCALE GENOMIC DNA]</scope>
    <source>
        <strain evidence="8 9">DSM 44778</strain>
    </source>
</reference>
<evidence type="ECO:0000256" key="1">
    <source>
        <dbReference type="ARBA" id="ARBA00004193"/>
    </source>
</evidence>
<dbReference type="Gene3D" id="3.90.76.10">
    <property type="entry name" value="Dipeptide-binding Protein, Domain 1"/>
    <property type="match status" value="1"/>
</dbReference>
<keyword evidence="4 6" id="KW-0732">Signal</keyword>
<dbReference type="AlphaFoldDB" id="A0A1I3LQY0"/>
<keyword evidence="5" id="KW-0653">Protein transport</keyword>
<dbReference type="GO" id="GO:0042597">
    <property type="term" value="C:periplasmic space"/>
    <property type="evidence" value="ECO:0007669"/>
    <property type="project" value="UniProtKB-ARBA"/>
</dbReference>
<name>A0A1I3LQY0_9BACL</name>
<dbReference type="GO" id="GO:1904680">
    <property type="term" value="F:peptide transmembrane transporter activity"/>
    <property type="evidence" value="ECO:0007669"/>
    <property type="project" value="TreeGrafter"/>
</dbReference>